<dbReference type="PIRSF" id="PIRSF004749">
    <property type="entry name" value="Pep_def"/>
    <property type="match status" value="1"/>
</dbReference>
<dbReference type="GO" id="GO:0042586">
    <property type="term" value="F:peptide deformylase activity"/>
    <property type="evidence" value="ECO:0007669"/>
    <property type="project" value="UniProtKB-UniRule"/>
</dbReference>
<dbReference type="GO" id="GO:0046872">
    <property type="term" value="F:metal ion binding"/>
    <property type="evidence" value="ECO:0007669"/>
    <property type="project" value="UniProtKB-KW"/>
</dbReference>
<feature type="binding site" evidence="2">
    <location>
        <position position="95"/>
    </location>
    <ligand>
        <name>Fe cation</name>
        <dbReference type="ChEBI" id="CHEBI:24875"/>
    </ligand>
</feature>
<gene>
    <name evidence="2" type="primary">def</name>
    <name evidence="3" type="ordered locus">Psesu_2823</name>
</gene>
<keyword evidence="4" id="KW-1185">Reference proteome</keyword>
<dbReference type="InterPro" id="IPR023635">
    <property type="entry name" value="Peptide_deformylase"/>
</dbReference>
<dbReference type="SUPFAM" id="SSF56420">
    <property type="entry name" value="Peptide deformylase"/>
    <property type="match status" value="1"/>
</dbReference>
<dbReference type="PRINTS" id="PR01576">
    <property type="entry name" value="PDEFORMYLASE"/>
</dbReference>
<organism evidence="3 4">
    <name type="scientific">Pseudoxanthomonas suwonensis (strain 11-1)</name>
    <dbReference type="NCBI Taxonomy" id="743721"/>
    <lineage>
        <taxon>Bacteria</taxon>
        <taxon>Pseudomonadati</taxon>
        <taxon>Pseudomonadota</taxon>
        <taxon>Gammaproteobacteria</taxon>
        <taxon>Lysobacterales</taxon>
        <taxon>Lysobacteraceae</taxon>
        <taxon>Pseudoxanthomonas</taxon>
    </lineage>
</organism>
<dbReference type="GO" id="GO:0006412">
    <property type="term" value="P:translation"/>
    <property type="evidence" value="ECO:0007669"/>
    <property type="project" value="UniProtKB-UniRule"/>
</dbReference>
<dbReference type="KEGG" id="psu:Psesu_2823"/>
<keyword evidence="2" id="KW-0479">Metal-binding</keyword>
<feature type="active site" evidence="2">
    <location>
        <position position="138"/>
    </location>
</feature>
<feature type="binding site" evidence="2">
    <location>
        <position position="137"/>
    </location>
    <ligand>
        <name>Fe cation</name>
        <dbReference type="ChEBI" id="CHEBI:24875"/>
    </ligand>
</feature>
<dbReference type="NCBIfam" id="NF001159">
    <property type="entry name" value="PRK00150.1-3"/>
    <property type="match status" value="1"/>
</dbReference>
<dbReference type="HOGENOM" id="CLU_061901_2_0_6"/>
<dbReference type="CDD" id="cd00487">
    <property type="entry name" value="Pep_deformylase"/>
    <property type="match status" value="1"/>
</dbReference>
<proteinExistence type="inferred from homology"/>
<evidence type="ECO:0000313" key="4">
    <source>
        <dbReference type="Proteomes" id="UP000008632"/>
    </source>
</evidence>
<dbReference type="EMBL" id="CP002446">
    <property type="protein sequence ID" value="ADV28648.1"/>
    <property type="molecule type" value="Genomic_DNA"/>
</dbReference>
<dbReference type="InterPro" id="IPR036821">
    <property type="entry name" value="Peptide_deformylase_sf"/>
</dbReference>
<dbReference type="HAMAP" id="MF_00163">
    <property type="entry name" value="Pep_deformylase"/>
    <property type="match status" value="1"/>
</dbReference>
<evidence type="ECO:0000256" key="2">
    <source>
        <dbReference type="HAMAP-Rule" id="MF_00163"/>
    </source>
</evidence>
<dbReference type="NCBIfam" id="TIGR00079">
    <property type="entry name" value="pept_deformyl"/>
    <property type="match status" value="1"/>
</dbReference>
<comment type="similarity">
    <text evidence="1 2">Belongs to the polypeptide deformylase family.</text>
</comment>
<comment type="cofactor">
    <cofactor evidence="2">
        <name>Fe(2+)</name>
        <dbReference type="ChEBI" id="CHEBI:29033"/>
    </cofactor>
    <text evidence="2">Binds 1 Fe(2+) ion.</text>
</comment>
<dbReference type="Gene3D" id="3.90.45.10">
    <property type="entry name" value="Peptide deformylase"/>
    <property type="match status" value="1"/>
</dbReference>
<protein>
    <recommendedName>
        <fullName evidence="2">Peptide deformylase</fullName>
        <shortName evidence="2">PDF</shortName>
        <ecNumber evidence="2">3.5.1.88</ecNumber>
    </recommendedName>
    <alternativeName>
        <fullName evidence="2">Polypeptide deformylase</fullName>
    </alternativeName>
</protein>
<reference evidence="3 4" key="1">
    <citation type="submission" date="2011-01" db="EMBL/GenBank/DDBJ databases">
        <title>Complete sequence of Pseudoxanthomonas suwonensis 11-1.</title>
        <authorList>
            <consortium name="US DOE Joint Genome Institute"/>
            <person name="Lucas S."/>
            <person name="Copeland A."/>
            <person name="Lapidus A."/>
            <person name="Cheng J.-F."/>
            <person name="Goodwin L."/>
            <person name="Pitluck S."/>
            <person name="Teshima H."/>
            <person name="Detter J.C."/>
            <person name="Han C."/>
            <person name="Tapia R."/>
            <person name="Land M."/>
            <person name="Hauser L."/>
            <person name="Kyrpides N."/>
            <person name="Ivanova N."/>
            <person name="Ovchinnikova G."/>
            <person name="Siebers A.K."/>
            <person name="Allgaier M."/>
            <person name="Thelen M.P."/>
            <person name="Hugenholtz P."/>
            <person name="Gladden J."/>
            <person name="Woyke T."/>
        </authorList>
    </citation>
    <scope>NUCLEOTIDE SEQUENCE [LARGE SCALE GENOMIC DNA]</scope>
    <source>
        <strain evidence="4">11-1</strain>
    </source>
</reference>
<sequence length="180" mass="20515">MAIRPILPITDPLLRQKSAEIETIDDSVRDLVSDMLETMQDADGAGLAAVQIGELRRILVADIPLDEPHASHKVFINPEIIWQSDEIQELEGEGCLSMPEIYFTVPRALEVKVRFTDLDAVTHEVHAEGFSAVCFQHEIDHLNGIRQIDHVSSLKRDKFLAKFRKYLRIDEYGQRLRRSA</sequence>
<dbReference type="AlphaFoldDB" id="E6WWU9"/>
<dbReference type="PANTHER" id="PTHR10458:SF22">
    <property type="entry name" value="PEPTIDE DEFORMYLASE"/>
    <property type="match status" value="1"/>
</dbReference>
<dbReference type="PANTHER" id="PTHR10458">
    <property type="entry name" value="PEPTIDE DEFORMYLASE"/>
    <property type="match status" value="1"/>
</dbReference>
<feature type="binding site" evidence="2">
    <location>
        <position position="141"/>
    </location>
    <ligand>
        <name>Fe cation</name>
        <dbReference type="ChEBI" id="CHEBI:24875"/>
    </ligand>
</feature>
<dbReference type="RefSeq" id="WP_013536474.1">
    <property type="nucleotide sequence ID" value="NC_014924.1"/>
</dbReference>
<keyword evidence="2 3" id="KW-0378">Hydrolase</keyword>
<name>E6WWU9_PSEUU</name>
<comment type="function">
    <text evidence="2">Removes the formyl group from the N-terminal Met of newly synthesized proteins. Requires at least a dipeptide for an efficient rate of reaction. N-terminal L-methionine is a prerequisite for activity but the enzyme has broad specificity at other positions.</text>
</comment>
<dbReference type="Pfam" id="PF01327">
    <property type="entry name" value="Pep_deformylase"/>
    <property type="match status" value="1"/>
</dbReference>
<evidence type="ECO:0000256" key="1">
    <source>
        <dbReference type="ARBA" id="ARBA00010759"/>
    </source>
</evidence>
<keyword evidence="2" id="KW-0408">Iron</keyword>
<dbReference type="STRING" id="743721.Psesu_2823"/>
<dbReference type="OrthoDB" id="9804313at2"/>
<evidence type="ECO:0000313" key="3">
    <source>
        <dbReference type="EMBL" id="ADV28648.1"/>
    </source>
</evidence>
<dbReference type="EC" id="3.5.1.88" evidence="2"/>
<keyword evidence="2" id="KW-0648">Protein biosynthesis</keyword>
<comment type="catalytic activity">
    <reaction evidence="2">
        <text>N-terminal N-formyl-L-methionyl-[peptide] + H2O = N-terminal L-methionyl-[peptide] + formate</text>
        <dbReference type="Rhea" id="RHEA:24420"/>
        <dbReference type="Rhea" id="RHEA-COMP:10639"/>
        <dbReference type="Rhea" id="RHEA-COMP:10640"/>
        <dbReference type="ChEBI" id="CHEBI:15377"/>
        <dbReference type="ChEBI" id="CHEBI:15740"/>
        <dbReference type="ChEBI" id="CHEBI:49298"/>
        <dbReference type="ChEBI" id="CHEBI:64731"/>
        <dbReference type="EC" id="3.5.1.88"/>
    </reaction>
</comment>
<dbReference type="eggNOG" id="COG0242">
    <property type="taxonomic scope" value="Bacteria"/>
</dbReference>
<accession>E6WWU9</accession>
<dbReference type="Proteomes" id="UP000008632">
    <property type="component" value="Chromosome"/>
</dbReference>